<feature type="transmembrane region" description="Helical" evidence="1">
    <location>
        <begin position="20"/>
        <end position="46"/>
    </location>
</feature>
<keyword evidence="1" id="KW-0472">Membrane</keyword>
<reference evidence="2" key="1">
    <citation type="submission" date="2022-06" db="EMBL/GenBank/DDBJ databases">
        <title>Comparative analysis of new lytic phages for the biological control of phytopathogenic Xanthomonas spp.</title>
        <authorList>
            <person name="Domingo-Calap M.L."/>
            <person name="Bernabeu-Gimeno M."/>
            <person name="Aure C.M."/>
            <person name="Marco-Noales E."/>
            <person name="Domingo-Calap P."/>
        </authorList>
    </citation>
    <scope>NUCLEOTIDE SEQUENCE</scope>
</reference>
<keyword evidence="1" id="KW-1133">Transmembrane helix</keyword>
<dbReference type="EMBL" id="ON911538">
    <property type="protein sequence ID" value="UVB02957.1"/>
    <property type="molecule type" value="Genomic_DNA"/>
</dbReference>
<proteinExistence type="predicted"/>
<organism evidence="2 3">
    <name type="scientific">Xanthomonas phage vB_Xar_IVIA-DoCa1</name>
    <dbReference type="NCBI Taxonomy" id="2970490"/>
    <lineage>
        <taxon>Viruses</taxon>
        <taxon>Duplodnaviria</taxon>
        <taxon>Heunggongvirae</taxon>
        <taxon>Uroviricota</taxon>
        <taxon>Caudoviricetes</taxon>
        <taxon>Jondennisvirinae</taxon>
        <taxon>Septimatrevirus</taxon>
        <taxon>Septimatrevirus DoCa1</taxon>
    </lineage>
</organism>
<keyword evidence="3" id="KW-1185">Reference proteome</keyword>
<name>A0A976XI92_9CAUD</name>
<gene>
    <name evidence="2" type="ORF">IVIADoCa1_34</name>
</gene>
<evidence type="ECO:0000313" key="2">
    <source>
        <dbReference type="EMBL" id="UVB02957.1"/>
    </source>
</evidence>
<feature type="transmembrane region" description="Helical" evidence="1">
    <location>
        <begin position="58"/>
        <end position="80"/>
    </location>
</feature>
<evidence type="ECO:0000256" key="1">
    <source>
        <dbReference type="SAM" id="Phobius"/>
    </source>
</evidence>
<keyword evidence="1" id="KW-0812">Transmembrane</keyword>
<accession>A0A976XI92</accession>
<evidence type="ECO:0000313" key="3">
    <source>
        <dbReference type="Proteomes" id="UP001064154"/>
    </source>
</evidence>
<protein>
    <submittedName>
        <fullName evidence="2">Uncharacterized protein</fullName>
    </submittedName>
</protein>
<dbReference type="Proteomes" id="UP001064154">
    <property type="component" value="Genome"/>
</dbReference>
<sequence>MAAKFTCSHSNEGVIEMTAFIVALCASLALAFWRLAATAFEAAYYCAKNGERSKAWRFILRGIFCAFWLSLMIAPVVRFFDSFDVISIDEAPPMVAPKRSTDLRV</sequence>